<dbReference type="Pfam" id="PF26176">
    <property type="entry name" value="zf_C2H2_17_2"/>
    <property type="match status" value="1"/>
</dbReference>
<name>A0ABR3XII5_9PEZI</name>
<keyword evidence="4" id="KW-1185">Reference proteome</keyword>
<reference evidence="3 4" key="1">
    <citation type="journal article" date="2024" name="Commun. Biol.">
        <title>Comparative genomic analysis of thermophilic fungi reveals convergent evolutionary adaptations and gene losses.</title>
        <authorList>
            <person name="Steindorff A.S."/>
            <person name="Aguilar-Pontes M.V."/>
            <person name="Robinson A.J."/>
            <person name="Andreopoulos B."/>
            <person name="LaButti K."/>
            <person name="Kuo A."/>
            <person name="Mondo S."/>
            <person name="Riley R."/>
            <person name="Otillar R."/>
            <person name="Haridas S."/>
            <person name="Lipzen A."/>
            <person name="Grimwood J."/>
            <person name="Schmutz J."/>
            <person name="Clum A."/>
            <person name="Reid I.D."/>
            <person name="Moisan M.C."/>
            <person name="Butler G."/>
            <person name="Nguyen T.T.M."/>
            <person name="Dewar K."/>
            <person name="Conant G."/>
            <person name="Drula E."/>
            <person name="Henrissat B."/>
            <person name="Hansel C."/>
            <person name="Singer S."/>
            <person name="Hutchinson M.I."/>
            <person name="de Vries R.P."/>
            <person name="Natvig D.O."/>
            <person name="Powell A.J."/>
            <person name="Tsang A."/>
            <person name="Grigoriev I.V."/>
        </authorList>
    </citation>
    <scope>NUCLEOTIDE SEQUENCE [LARGE SCALE GENOMIC DNA]</scope>
    <source>
        <strain evidence="3 4">ATCC 24622</strain>
    </source>
</reference>
<feature type="domain" description="C2H2-type" evidence="2">
    <location>
        <begin position="349"/>
        <end position="375"/>
    </location>
</feature>
<proteinExistence type="predicted"/>
<feature type="region of interest" description="Disordered" evidence="1">
    <location>
        <begin position="413"/>
        <end position="496"/>
    </location>
</feature>
<feature type="compositionally biased region" description="Basic residues" evidence="1">
    <location>
        <begin position="90"/>
        <end position="104"/>
    </location>
</feature>
<comment type="caution">
    <text evidence="3">The sequence shown here is derived from an EMBL/GenBank/DDBJ whole genome shotgun (WGS) entry which is preliminary data.</text>
</comment>
<dbReference type="Pfam" id="PF26177">
    <property type="entry name" value="zf_C2H2_17_1st"/>
    <property type="match status" value="1"/>
</dbReference>
<feature type="compositionally biased region" description="Polar residues" evidence="1">
    <location>
        <begin position="208"/>
        <end position="217"/>
    </location>
</feature>
<organism evidence="3 4">
    <name type="scientific">Phialemonium thermophilum</name>
    <dbReference type="NCBI Taxonomy" id="223376"/>
    <lineage>
        <taxon>Eukaryota</taxon>
        <taxon>Fungi</taxon>
        <taxon>Dikarya</taxon>
        <taxon>Ascomycota</taxon>
        <taxon>Pezizomycotina</taxon>
        <taxon>Sordariomycetes</taxon>
        <taxon>Sordariomycetidae</taxon>
        <taxon>Cephalothecales</taxon>
        <taxon>Cephalothecaceae</taxon>
        <taxon>Phialemonium</taxon>
    </lineage>
</organism>
<feature type="region of interest" description="Disordered" evidence="1">
    <location>
        <begin position="78"/>
        <end position="112"/>
    </location>
</feature>
<dbReference type="SMART" id="SM00355">
    <property type="entry name" value="ZnF_C2H2"/>
    <property type="match status" value="2"/>
</dbReference>
<dbReference type="EMBL" id="JAZHXJ010000086">
    <property type="protein sequence ID" value="KAL1875763.1"/>
    <property type="molecule type" value="Genomic_DNA"/>
</dbReference>
<evidence type="ECO:0000313" key="4">
    <source>
        <dbReference type="Proteomes" id="UP001586593"/>
    </source>
</evidence>
<dbReference type="Proteomes" id="UP001586593">
    <property type="component" value="Unassembled WGS sequence"/>
</dbReference>
<evidence type="ECO:0000313" key="3">
    <source>
        <dbReference type="EMBL" id="KAL1875763.1"/>
    </source>
</evidence>
<feature type="compositionally biased region" description="Polar residues" evidence="1">
    <location>
        <begin position="481"/>
        <end position="493"/>
    </location>
</feature>
<evidence type="ECO:0000259" key="2">
    <source>
        <dbReference type="SMART" id="SM00355"/>
    </source>
</evidence>
<feature type="compositionally biased region" description="Polar residues" evidence="1">
    <location>
        <begin position="225"/>
        <end position="250"/>
    </location>
</feature>
<accession>A0ABR3XII5</accession>
<dbReference type="InterPro" id="IPR059009">
    <property type="entry name" value="Znf_C2H2_17_1st"/>
</dbReference>
<dbReference type="InterPro" id="IPR059095">
    <property type="entry name" value="Znf_C2H2_17_2nd"/>
</dbReference>
<gene>
    <name evidence="3" type="ORF">VTK73DRAFT_9824</name>
</gene>
<evidence type="ECO:0000256" key="1">
    <source>
        <dbReference type="SAM" id="MobiDB-lite"/>
    </source>
</evidence>
<protein>
    <recommendedName>
        <fullName evidence="2">C2H2-type domain-containing protein</fullName>
    </recommendedName>
</protein>
<feature type="compositionally biased region" description="Polar residues" evidence="1">
    <location>
        <begin position="417"/>
        <end position="429"/>
    </location>
</feature>
<feature type="domain" description="C2H2-type" evidence="2">
    <location>
        <begin position="385"/>
        <end position="415"/>
    </location>
</feature>
<feature type="compositionally biased region" description="Low complexity" evidence="1">
    <location>
        <begin position="432"/>
        <end position="447"/>
    </location>
</feature>
<dbReference type="InterPro" id="IPR013087">
    <property type="entry name" value="Znf_C2H2_type"/>
</dbReference>
<dbReference type="Gene3D" id="3.30.160.60">
    <property type="entry name" value="Classic Zinc Finger"/>
    <property type="match status" value="1"/>
</dbReference>
<feature type="region of interest" description="Disordered" evidence="1">
    <location>
        <begin position="194"/>
        <end position="250"/>
    </location>
</feature>
<sequence length="565" mass="61678">MFPFCHTEPGAAWDTTDEGAQTFVEYQEHPDIYIADSEEYPFGQNTPGMDQPNVADDMQTRWTAVPTADMKTVKAVAMRRTTSKSSTASQKHRTLKASSRKSRARATPLAPAAAGDSHYAHFEGTGNATSLFPETCLGNGRIMDPQQYLAATQGMEGLSAQQFVSGMMDLSPDSLPYGGEMGFSIAQHVNPSATQIFDPRMPGGSPHSWESASSRISSPGLPDDTWSNGPIASSPTGTHGSSPDFQGHTSSIMSRNMSAAHVVVTSEDLQGNVTTHDGNFRTLTAASFNTRRPSGEGESARDHYFYRNPPTDADGLYHCPWEGDASCNHRPEKLKCNYDKFVDSHLKPYRCKVEACENVRFSSTACLLRHEREAHAMHGHGDKPFLCTYEGCERSLPGCGFPRQWNLRDHMRRVHNDNGTGTQSTTAPANQAPAAGSPPSTSANSASKGRKRKKDIPESSSHRKSSGTKTHNQGVVEVPSAPTQDSSHLSKTAGNPVDPLVDQWHSHRKALQRIAVDFPEQLEDPQVLQQIKEAQTHLASIGRISREAMAALKKADASGYRRSWK</sequence>